<evidence type="ECO:0000256" key="1">
    <source>
        <dbReference type="ARBA" id="ARBA00004613"/>
    </source>
</evidence>
<evidence type="ECO:0000313" key="9">
    <source>
        <dbReference type="EnsemblMetazoa" id="AATE020696-PA.1"/>
    </source>
</evidence>
<evidence type="ECO:0000256" key="3">
    <source>
        <dbReference type="ARBA" id="ARBA00022525"/>
    </source>
</evidence>
<protein>
    <recommendedName>
        <fullName evidence="6">Venom allergen-1</fullName>
    </recommendedName>
</protein>
<evidence type="ECO:0000256" key="5">
    <source>
        <dbReference type="ARBA" id="ARBA00023180"/>
    </source>
</evidence>
<reference evidence="10" key="1">
    <citation type="submission" date="2021-09" db="EMBL/GenBank/DDBJ databases">
        <authorList>
            <consortium name="Infravec"/>
            <person name="Campbell I L."/>
            <person name="Maslen G."/>
            <person name="Yates A."/>
        </authorList>
    </citation>
    <scope>NUCLEOTIDE SEQUENCE [LARGE SCALE GENOMIC DNA]</scope>
    <source>
        <strain evidence="10">Infravec2 EBRE</strain>
    </source>
</reference>
<dbReference type="InterPro" id="IPR001283">
    <property type="entry name" value="CRISP-related"/>
</dbReference>
<proteinExistence type="inferred from homology"/>
<evidence type="ECO:0000256" key="7">
    <source>
        <dbReference type="SAM" id="SignalP"/>
    </source>
</evidence>
<comment type="subcellular location">
    <subcellularLocation>
        <location evidence="1">Secreted</location>
    </subcellularLocation>
</comment>
<evidence type="ECO:0000256" key="2">
    <source>
        <dbReference type="ARBA" id="ARBA00009923"/>
    </source>
</evidence>
<feature type="signal peptide" evidence="7">
    <location>
        <begin position="1"/>
        <end position="19"/>
    </location>
</feature>
<dbReference type="PIRSF" id="PIRSF038921">
    <property type="entry name" value="P14a"/>
    <property type="match status" value="1"/>
</dbReference>
<dbReference type="InterPro" id="IPR034763">
    <property type="entry name" value="P14a_insect"/>
</dbReference>
<comment type="similarity">
    <text evidence="2">Belongs to the CRISP family.</text>
</comment>
<dbReference type="EnsemblMetazoa" id="ENSAATROPT009929">
    <property type="protein sequence ID" value="ENSAATROPP008978"/>
    <property type="gene ID" value="ENSAATROPG008090"/>
</dbReference>
<keyword evidence="3" id="KW-0964">Secreted</keyword>
<keyword evidence="5" id="KW-0325">Glycoprotein</keyword>
<dbReference type="EnsemblMetazoa" id="AATE020696-RA">
    <property type="protein sequence ID" value="AATE020696-PA.1"/>
    <property type="gene ID" value="AATE020696"/>
</dbReference>
<accession>A0A182JM83</accession>
<evidence type="ECO:0000256" key="4">
    <source>
        <dbReference type="ARBA" id="ARBA00022729"/>
    </source>
</evidence>
<dbReference type="CDD" id="cd05380">
    <property type="entry name" value="CAP_euk"/>
    <property type="match status" value="1"/>
</dbReference>
<dbReference type="SMART" id="SM00198">
    <property type="entry name" value="SCP"/>
    <property type="match status" value="1"/>
</dbReference>
<dbReference type="InterPro" id="IPR035940">
    <property type="entry name" value="CAP_sf"/>
</dbReference>
<evidence type="ECO:0000256" key="6">
    <source>
        <dbReference type="ARBA" id="ARBA00068306"/>
    </source>
</evidence>
<reference evidence="9" key="2">
    <citation type="submission" date="2022-08" db="UniProtKB">
        <authorList>
            <consortium name="EnsemblMetazoa"/>
        </authorList>
    </citation>
    <scope>IDENTIFICATION</scope>
    <source>
        <strain evidence="9">EBRO</strain>
    </source>
</reference>
<sequence>MHPAVYGLALLLLVTYAGGYSSDYYCSVNLCPHGGPNVGCNPPPATGGRYCYGKSARAVKMTKSLQAHLLHLHNYYRSKLASGRQPPFSQATRMYTMVWDDELAAQAGHNARSCQFAHDQCRNTPEFQYSGQNLAIRSYYGFIETVEDSMTKIVSSWWNEYRYAKPSYLKSFPRSMSKWIGHFTMLVHDGAWKLGCAMQQWNEGVKKKVYLVCNYSYTNIIGRPVYNVGPVGSKCQAGLNPAYPGLCRT</sequence>
<evidence type="ECO:0000259" key="8">
    <source>
        <dbReference type="SMART" id="SM00198"/>
    </source>
</evidence>
<keyword evidence="4 7" id="KW-0732">Signal</keyword>
<dbReference type="OrthoDB" id="414826at2759"/>
<feature type="domain" description="SCP" evidence="8">
    <location>
        <begin position="63"/>
        <end position="222"/>
    </location>
</feature>
<feature type="chain" id="PRO_5044551127" description="Venom allergen-1" evidence="7">
    <location>
        <begin position="20"/>
        <end position="249"/>
    </location>
</feature>
<name>A0A182JM83_ANOAO</name>
<dbReference type="Gene3D" id="3.40.33.10">
    <property type="entry name" value="CAP"/>
    <property type="match status" value="1"/>
</dbReference>
<dbReference type="GO" id="GO:0005576">
    <property type="term" value="C:extracellular region"/>
    <property type="evidence" value="ECO:0007669"/>
    <property type="project" value="UniProtKB-SubCell"/>
</dbReference>
<dbReference type="Proteomes" id="UP000075880">
    <property type="component" value="Unassembled WGS sequence"/>
</dbReference>
<dbReference type="VEuPathDB" id="VectorBase:AATE020696"/>
<dbReference type="AlphaFoldDB" id="A0A182JM83"/>
<dbReference type="STRING" id="41427.A0A182JM83"/>
<dbReference type="Pfam" id="PF00188">
    <property type="entry name" value="CAP"/>
    <property type="match status" value="1"/>
</dbReference>
<organism evidence="9">
    <name type="scientific">Anopheles atroparvus</name>
    <name type="common">European mosquito</name>
    <dbReference type="NCBI Taxonomy" id="41427"/>
    <lineage>
        <taxon>Eukaryota</taxon>
        <taxon>Metazoa</taxon>
        <taxon>Ecdysozoa</taxon>
        <taxon>Arthropoda</taxon>
        <taxon>Hexapoda</taxon>
        <taxon>Insecta</taxon>
        <taxon>Pterygota</taxon>
        <taxon>Neoptera</taxon>
        <taxon>Endopterygota</taxon>
        <taxon>Diptera</taxon>
        <taxon>Nematocera</taxon>
        <taxon>Culicoidea</taxon>
        <taxon>Culicidae</taxon>
        <taxon>Anophelinae</taxon>
        <taxon>Anopheles</taxon>
    </lineage>
</organism>
<keyword evidence="10" id="KW-1185">Reference proteome</keyword>
<evidence type="ECO:0000313" key="10">
    <source>
        <dbReference type="Proteomes" id="UP000075880"/>
    </source>
</evidence>
<dbReference type="InterPro" id="IPR014044">
    <property type="entry name" value="CAP_dom"/>
</dbReference>
<dbReference type="PANTHER" id="PTHR10334">
    <property type="entry name" value="CYSTEINE-RICH SECRETORY PROTEIN-RELATED"/>
    <property type="match status" value="1"/>
</dbReference>
<dbReference type="SUPFAM" id="SSF55797">
    <property type="entry name" value="PR-1-like"/>
    <property type="match status" value="1"/>
</dbReference>
<dbReference type="FunFam" id="3.40.33.10:FF:000007">
    <property type="entry name" value="Venom allergen"/>
    <property type="match status" value="1"/>
</dbReference>